<dbReference type="RefSeq" id="WP_309690381.1">
    <property type="nucleotide sequence ID" value="NZ_JAVIZQ010000001.1"/>
</dbReference>
<feature type="transmembrane region" description="Helical" evidence="2">
    <location>
        <begin position="127"/>
        <end position="148"/>
    </location>
</feature>
<dbReference type="Pfam" id="PF10099">
    <property type="entry name" value="RskA_C"/>
    <property type="match status" value="1"/>
</dbReference>
<evidence type="ECO:0000256" key="1">
    <source>
        <dbReference type="SAM" id="MobiDB-lite"/>
    </source>
</evidence>
<dbReference type="Proteomes" id="UP001249291">
    <property type="component" value="Unassembled WGS sequence"/>
</dbReference>
<dbReference type="EMBL" id="JAVIZQ010000001">
    <property type="protein sequence ID" value="MDR6142439.1"/>
    <property type="molecule type" value="Genomic_DNA"/>
</dbReference>
<organism evidence="4 5">
    <name type="scientific">Microbacterium foliorum</name>
    <dbReference type="NCBI Taxonomy" id="104336"/>
    <lineage>
        <taxon>Bacteria</taxon>
        <taxon>Bacillati</taxon>
        <taxon>Actinomycetota</taxon>
        <taxon>Actinomycetes</taxon>
        <taxon>Micrococcales</taxon>
        <taxon>Microbacteriaceae</taxon>
        <taxon>Microbacterium</taxon>
    </lineage>
</organism>
<feature type="region of interest" description="Disordered" evidence="1">
    <location>
        <begin position="80"/>
        <end position="117"/>
    </location>
</feature>
<accession>A0ABU1HSY3</accession>
<proteinExistence type="predicted"/>
<comment type="caution">
    <text evidence="4">The sequence shown here is derived from an EMBL/GenBank/DDBJ whole genome shotgun (WGS) entry which is preliminary data.</text>
</comment>
<dbReference type="InterPro" id="IPR051474">
    <property type="entry name" value="Anti-sigma-K/W_factor"/>
</dbReference>
<evidence type="ECO:0000259" key="3">
    <source>
        <dbReference type="Pfam" id="PF10099"/>
    </source>
</evidence>
<keyword evidence="2" id="KW-0472">Membrane</keyword>
<evidence type="ECO:0000313" key="4">
    <source>
        <dbReference type="EMBL" id="MDR6142439.1"/>
    </source>
</evidence>
<protein>
    <submittedName>
        <fullName evidence="4">Anti-sigma-K factor RskA</fullName>
    </submittedName>
</protein>
<feature type="compositionally biased region" description="Low complexity" evidence="1">
    <location>
        <begin position="99"/>
        <end position="111"/>
    </location>
</feature>
<sequence length="273" mass="27338">MNEKDFAELAAGAALDALSPDDQQRYHAALAAHPEWQSIVDADADSAGFLADGVAQAVPSPDIRAALLARIAVTPQSGDVVLSDSAPDSMPDPAPGETADAAPVADSAPAARDGDDAPKAPAHRLRFLFALAACLALLVGVGAGAVAINTYINRPASVVALEDIQAAGDAQQASVSLESGGTATAHWSASLGKSVLVTDGIPSLAEGKTYELWYVRGDTPVSAGVFAADDGEATAVLAGEMHAGDVIAVTVEQDGGSPSGLPTSDPVVVIPTA</sequence>
<dbReference type="PANTHER" id="PTHR37461:SF1">
    <property type="entry name" value="ANTI-SIGMA-K FACTOR RSKA"/>
    <property type="match status" value="1"/>
</dbReference>
<dbReference type="InterPro" id="IPR018764">
    <property type="entry name" value="RskA_C"/>
</dbReference>
<evidence type="ECO:0000313" key="5">
    <source>
        <dbReference type="Proteomes" id="UP001249291"/>
    </source>
</evidence>
<keyword evidence="2" id="KW-1133">Transmembrane helix</keyword>
<keyword evidence="2" id="KW-0812">Transmembrane</keyword>
<keyword evidence="5" id="KW-1185">Reference proteome</keyword>
<reference evidence="4 5" key="1">
    <citation type="submission" date="2023-08" db="EMBL/GenBank/DDBJ databases">
        <title>Functional and genomic diversity of the sorghum phyllosphere microbiome.</title>
        <authorList>
            <person name="Shade A."/>
        </authorList>
    </citation>
    <scope>NUCLEOTIDE SEQUENCE [LARGE SCALE GENOMIC DNA]</scope>
    <source>
        <strain evidence="4 5">SORGH_AS_0445</strain>
    </source>
</reference>
<evidence type="ECO:0000256" key="2">
    <source>
        <dbReference type="SAM" id="Phobius"/>
    </source>
</evidence>
<feature type="domain" description="Anti-sigma K factor RskA C-terminal" evidence="3">
    <location>
        <begin position="130"/>
        <end position="266"/>
    </location>
</feature>
<name>A0ABU1HSY3_9MICO</name>
<dbReference type="PANTHER" id="PTHR37461">
    <property type="entry name" value="ANTI-SIGMA-K FACTOR RSKA"/>
    <property type="match status" value="1"/>
</dbReference>
<gene>
    <name evidence="4" type="ORF">QE375_001993</name>
</gene>